<keyword evidence="3" id="KW-1185">Reference proteome</keyword>
<proteinExistence type="predicted"/>
<organism evidence="1 3">
    <name type="scientific">Araneus ventricosus</name>
    <name type="common">Orbweaver spider</name>
    <name type="synonym">Epeira ventricosa</name>
    <dbReference type="NCBI Taxonomy" id="182803"/>
    <lineage>
        <taxon>Eukaryota</taxon>
        <taxon>Metazoa</taxon>
        <taxon>Ecdysozoa</taxon>
        <taxon>Arthropoda</taxon>
        <taxon>Chelicerata</taxon>
        <taxon>Arachnida</taxon>
        <taxon>Araneae</taxon>
        <taxon>Araneomorphae</taxon>
        <taxon>Entelegynae</taxon>
        <taxon>Araneoidea</taxon>
        <taxon>Araneidae</taxon>
        <taxon>Araneus</taxon>
    </lineage>
</organism>
<protein>
    <submittedName>
        <fullName evidence="1">Uncharacterized protein</fullName>
    </submittedName>
</protein>
<name>A0A4Y2TSI8_ARAVE</name>
<reference evidence="1 3" key="1">
    <citation type="journal article" date="2019" name="Sci. Rep.">
        <title>Orb-weaving spider Araneus ventricosus genome elucidates the spidroin gene catalogue.</title>
        <authorList>
            <person name="Kono N."/>
            <person name="Nakamura H."/>
            <person name="Ohtoshi R."/>
            <person name="Moran D.A.P."/>
            <person name="Shinohara A."/>
            <person name="Yoshida Y."/>
            <person name="Fujiwara M."/>
            <person name="Mori M."/>
            <person name="Tomita M."/>
            <person name="Arakawa K."/>
        </authorList>
    </citation>
    <scope>NUCLEOTIDE SEQUENCE [LARGE SCALE GENOMIC DNA]</scope>
</reference>
<dbReference type="EMBL" id="BGPR01030233">
    <property type="protein sequence ID" value="GBO02634.1"/>
    <property type="molecule type" value="Genomic_DNA"/>
</dbReference>
<evidence type="ECO:0000313" key="3">
    <source>
        <dbReference type="Proteomes" id="UP000499080"/>
    </source>
</evidence>
<comment type="caution">
    <text evidence="1">The sequence shown here is derived from an EMBL/GenBank/DDBJ whole genome shotgun (WGS) entry which is preliminary data.</text>
</comment>
<dbReference type="EMBL" id="BGPR01030274">
    <property type="protein sequence ID" value="GBO02691.1"/>
    <property type="molecule type" value="Genomic_DNA"/>
</dbReference>
<accession>A0A4Y2TSI8</accession>
<dbReference type="Proteomes" id="UP000499080">
    <property type="component" value="Unassembled WGS sequence"/>
</dbReference>
<gene>
    <name evidence="2" type="ORF">AVEN_119649_1</name>
    <name evidence="1" type="ORF">AVEN_264428_1</name>
</gene>
<evidence type="ECO:0000313" key="1">
    <source>
        <dbReference type="EMBL" id="GBO02634.1"/>
    </source>
</evidence>
<sequence>MRSLLDSVIMYRPEICICRRGTSLFAPTRSSFLRRERLRGPPSYTLRTICFCDLFQRECTANMQSDSWIYLSIPHSLCTPDIKTKGERERSHIHSYISRIDRYYFKFIKRSAFVEFTRRLLGCNFSPAFSRLSSPRRQLARPPFPSGGTCRFVPFPEKAASIYFSGKRESIPFDFQKSYSRTRS</sequence>
<dbReference type="AlphaFoldDB" id="A0A4Y2TSI8"/>
<evidence type="ECO:0000313" key="2">
    <source>
        <dbReference type="EMBL" id="GBO02691.1"/>
    </source>
</evidence>